<name>A0A8D5U5B2_9CREN</name>
<evidence type="ECO:0000256" key="1">
    <source>
        <dbReference type="SAM" id="MobiDB-lite"/>
    </source>
</evidence>
<feature type="region of interest" description="Disordered" evidence="1">
    <location>
        <begin position="102"/>
        <end position="127"/>
    </location>
</feature>
<proteinExistence type="predicted"/>
<feature type="transmembrane region" description="Helical" evidence="2">
    <location>
        <begin position="57"/>
        <end position="76"/>
    </location>
</feature>
<dbReference type="InterPro" id="IPR013320">
    <property type="entry name" value="ConA-like_dom_sf"/>
</dbReference>
<dbReference type="GeneID" id="66162786"/>
<evidence type="ECO:0008006" key="5">
    <source>
        <dbReference type="Google" id="ProtNLM"/>
    </source>
</evidence>
<dbReference type="RefSeq" id="WP_221289742.1">
    <property type="nucleotide sequence ID" value="NZ_AP024597.1"/>
</dbReference>
<sequence>MVKICPRCGTPNDDFSPVCVRCGYQFPPPTGYNPPPYVPPAGYTPPPYGKKKKSTPIVAVLILVILVVAIGGYLYYKGVFTPARAPVVPPIVVTTHTSIMSTTVRPPQTSTTVQPTPTTTSPPPPSTNKYCAVSFNGKDQYFVTPQFNVTVNGENTTVGLFSYVAMKYHEETIAIRAYLTPNTRGVLIGLSGNTLPFNIPYIGWSPLVYMSDGKLIIAEITDTGPSFPNGKAYEFIKVGVGRGIYPRVNGGEAAMCVNITSPGFYWIVFEEWTTGNDTYVAGYINGELIAEFYAPVANASSLFGAIGPYEYNFVGIAYTYQWPLTNGQWYPFNGSINTIAVYPYVLSQSQVGQLASGPLPPGYFALFIASSKWYNQATGIWQAYNNPELELMTNGSSPLIIE</sequence>
<organism evidence="3 4">
    <name type="scientific">Stygiolobus caldivivus</name>
    <dbReference type="NCBI Taxonomy" id="2824673"/>
    <lineage>
        <taxon>Archaea</taxon>
        <taxon>Thermoproteota</taxon>
        <taxon>Thermoprotei</taxon>
        <taxon>Sulfolobales</taxon>
        <taxon>Sulfolobaceae</taxon>
        <taxon>Stygiolobus</taxon>
    </lineage>
</organism>
<dbReference type="Gene3D" id="2.60.120.200">
    <property type="match status" value="1"/>
</dbReference>
<gene>
    <name evidence="3" type="ORF">KN1_10430</name>
</gene>
<dbReference type="Proteomes" id="UP000825123">
    <property type="component" value="Chromosome"/>
</dbReference>
<evidence type="ECO:0000313" key="4">
    <source>
        <dbReference type="Proteomes" id="UP000825123"/>
    </source>
</evidence>
<dbReference type="SUPFAM" id="SSF49899">
    <property type="entry name" value="Concanavalin A-like lectins/glucanases"/>
    <property type="match status" value="1"/>
</dbReference>
<dbReference type="AlphaFoldDB" id="A0A8D5U5B2"/>
<evidence type="ECO:0000256" key="2">
    <source>
        <dbReference type="SAM" id="Phobius"/>
    </source>
</evidence>
<protein>
    <recommendedName>
        <fullName evidence="5">Zinc-ribbon domain-containing protein</fullName>
    </recommendedName>
</protein>
<feature type="compositionally biased region" description="Low complexity" evidence="1">
    <location>
        <begin position="102"/>
        <end position="119"/>
    </location>
</feature>
<keyword evidence="2" id="KW-0472">Membrane</keyword>
<dbReference type="KEGG" id="csty:KN1_10430"/>
<accession>A0A8D5U5B2</accession>
<evidence type="ECO:0000313" key="3">
    <source>
        <dbReference type="EMBL" id="BCU69746.1"/>
    </source>
</evidence>
<reference evidence="3 4" key="1">
    <citation type="submission" date="2021-04" db="EMBL/GenBank/DDBJ databases">
        <title>Complete genome sequence of Stygiolobus sp. KN-1.</title>
        <authorList>
            <person name="Nakamura K."/>
            <person name="Sakai H."/>
            <person name="Kurosawa N."/>
        </authorList>
    </citation>
    <scope>NUCLEOTIDE SEQUENCE [LARGE SCALE GENOMIC DNA]</scope>
    <source>
        <strain evidence="3 4">KN-1</strain>
    </source>
</reference>
<dbReference type="EMBL" id="AP024597">
    <property type="protein sequence ID" value="BCU69746.1"/>
    <property type="molecule type" value="Genomic_DNA"/>
</dbReference>
<keyword evidence="2" id="KW-0812">Transmembrane</keyword>
<keyword evidence="4" id="KW-1185">Reference proteome</keyword>
<keyword evidence="2" id="KW-1133">Transmembrane helix</keyword>